<evidence type="ECO:0000313" key="1">
    <source>
        <dbReference type="EMBL" id="MFD1587007.1"/>
    </source>
</evidence>
<reference evidence="1 2" key="1">
    <citation type="journal article" date="2019" name="Int. J. Syst. Evol. Microbiol.">
        <title>The Global Catalogue of Microorganisms (GCM) 10K type strain sequencing project: providing services to taxonomists for standard genome sequencing and annotation.</title>
        <authorList>
            <consortium name="The Broad Institute Genomics Platform"/>
            <consortium name="The Broad Institute Genome Sequencing Center for Infectious Disease"/>
            <person name="Wu L."/>
            <person name="Ma J."/>
        </authorList>
    </citation>
    <scope>NUCLEOTIDE SEQUENCE [LARGE SCALE GENOMIC DNA]</scope>
    <source>
        <strain evidence="1 2">CGMCC 1.12125</strain>
    </source>
</reference>
<protein>
    <submittedName>
        <fullName evidence="1">Uncharacterized protein</fullName>
    </submittedName>
</protein>
<dbReference type="Proteomes" id="UP001597119">
    <property type="component" value="Unassembled WGS sequence"/>
</dbReference>
<name>A0ABD6CCQ6_9EURY</name>
<dbReference type="EMBL" id="JBHUDJ010000003">
    <property type="protein sequence ID" value="MFD1587007.1"/>
    <property type="molecule type" value="Genomic_DNA"/>
</dbReference>
<keyword evidence="2" id="KW-1185">Reference proteome</keyword>
<sequence>MGVAGRSRDHVEALLGDLESAYESFPVNQTTVSVSGEYYEQVVEQAQQGVARADVHVHNDDGDVLLVETGDGLVAPGEIISAEDSLEQRAKRAVRQAAGVECRIETIEEATIAGVHSKSDPDAEPVYRLVVLLSGRLVSGTPGPEGQWQADPPESELVI</sequence>
<comment type="caution">
    <text evidence="1">The sequence shown here is derived from an EMBL/GenBank/DDBJ whole genome shotgun (WGS) entry which is preliminary data.</text>
</comment>
<proteinExistence type="predicted"/>
<dbReference type="AlphaFoldDB" id="A0ABD6CCQ6"/>
<accession>A0ABD6CCQ6</accession>
<evidence type="ECO:0000313" key="2">
    <source>
        <dbReference type="Proteomes" id="UP001597119"/>
    </source>
</evidence>
<organism evidence="1 2">
    <name type="scientific">Halorientalis brevis</name>
    <dbReference type="NCBI Taxonomy" id="1126241"/>
    <lineage>
        <taxon>Archaea</taxon>
        <taxon>Methanobacteriati</taxon>
        <taxon>Methanobacteriota</taxon>
        <taxon>Stenosarchaea group</taxon>
        <taxon>Halobacteria</taxon>
        <taxon>Halobacteriales</taxon>
        <taxon>Haloarculaceae</taxon>
        <taxon>Halorientalis</taxon>
    </lineage>
</organism>
<dbReference type="RefSeq" id="WP_247375520.1">
    <property type="nucleotide sequence ID" value="NZ_JALLGV010000001.1"/>
</dbReference>
<gene>
    <name evidence="1" type="ORF">ACFR9U_08425</name>
</gene>